<keyword evidence="2" id="KW-1185">Reference proteome</keyword>
<dbReference type="Proteomes" id="UP000250796">
    <property type="component" value="Chromosome MESINF"/>
</dbReference>
<dbReference type="KEGG" id="minf:MESINF_1946"/>
<name>A0A7Z7PRD8_9BACT</name>
<gene>
    <name evidence="1" type="ORF">MESINF_1946</name>
</gene>
<proteinExistence type="predicted"/>
<dbReference type="AlphaFoldDB" id="A0A7Z7PRD8"/>
<dbReference type="EMBL" id="LS974202">
    <property type="protein sequence ID" value="SSC13386.1"/>
    <property type="molecule type" value="Genomic_DNA"/>
</dbReference>
<reference evidence="1 2" key="1">
    <citation type="submission" date="2017-01" db="EMBL/GenBank/DDBJ databases">
        <authorList>
            <person name="Erauso G."/>
        </authorList>
    </citation>
    <scope>NUCLEOTIDE SEQUENCE [LARGE SCALE GENOMIC DNA]</scope>
    <source>
        <strain evidence="1">MESINF1</strain>
    </source>
</reference>
<organism evidence="1 2">
    <name type="scientific">Mesotoga infera</name>
    <dbReference type="NCBI Taxonomy" id="1236046"/>
    <lineage>
        <taxon>Bacteria</taxon>
        <taxon>Thermotogati</taxon>
        <taxon>Thermotogota</taxon>
        <taxon>Thermotogae</taxon>
        <taxon>Kosmotogales</taxon>
        <taxon>Kosmotogaceae</taxon>
        <taxon>Mesotoga</taxon>
    </lineage>
</organism>
<accession>A0A7Z7PRD8</accession>
<protein>
    <submittedName>
        <fullName evidence="1">Uncharacterized protein</fullName>
    </submittedName>
</protein>
<evidence type="ECO:0000313" key="2">
    <source>
        <dbReference type="Proteomes" id="UP000250796"/>
    </source>
</evidence>
<evidence type="ECO:0000313" key="1">
    <source>
        <dbReference type="EMBL" id="SSC13386.1"/>
    </source>
</evidence>
<sequence>MESNHRPPGYEPEALTKLSYEPEHRIDYNIPLGLCQGVQEMIICLIAVLQDFRHLLIPFKK</sequence>